<dbReference type="CDD" id="cd04480">
    <property type="entry name" value="RPA1_DBD_A_like"/>
    <property type="match status" value="1"/>
</dbReference>
<dbReference type="InterPro" id="IPR012340">
    <property type="entry name" value="NA-bd_OB-fold"/>
</dbReference>
<name>A0AAP0H6E0_9ASTR</name>
<dbReference type="SUPFAM" id="SSF50249">
    <property type="entry name" value="Nucleic acid-binding proteins"/>
    <property type="match status" value="3"/>
</dbReference>
<dbReference type="PANTHER" id="PTHR10492:SF101">
    <property type="entry name" value="ATP-DEPENDENT DNA HELICASE"/>
    <property type="match status" value="1"/>
</dbReference>
<evidence type="ECO:0000256" key="3">
    <source>
        <dbReference type="ARBA" id="ARBA00022771"/>
    </source>
</evidence>
<sequence length="2355" mass="267677">MHQKFRNHYSKQIFSMDQLQKVDSFTELDINNSDHFLIVRVLKLWTRPSFKNPSMTYSIEMILLDQQGNRITASCLSRFFHRFQNFFGEQQVLSIRKPLLGENGGAFRYVENPLKVCFSNDTIVSNVENWSGSLFGFHFVDFDTIIAKGAPLNRSIDIIGEVISSSNKRYFKTKQQKDCCRVTLTVQDLKGKKISVTLFDKYCDQICQYISNHPELTHFSFILQFGKFDVYDVTERPSVTNAYDGSKLFINSDEVDEIASFKERYNMCYPFAKNVIVLGTIKVVYPNYIYSACNHCLKIVESCFEDGQNVYKCNDEDCLKNKWVINPFPRFKINFKVQDSAGTVDLTMFDGEAKRILKKNAVDIEVPPVKKINGVDVPQIPKELEELIDRKFAFKVQVTKFNINNRYKYYTIMKVTDDVDIIASLDKKQNAYEPFGIEGGSSQKFSVGNSADFVTPDSVNNGINLIGCEKESDGLKRNLEEIYDLDESPMSSSVKSRGTSSGKYSLSGSAGDEKLKMKLVTPKIENSMDKKDLSKHNRYARKVIIAERKRKRVLSTSENHFQTSSVVTPSVIHGKQKLNKSMPCINPSTNVISTTAVSNRIPFSDISNVVTPSIIQGKQSVPHIKASTNVVSTPVVSNRIPLSDISNGATPNTIPIHGKNNNLNVSSKKRATWRYFLSDSNKSSSQQTSSRYLSSGLTLDSSQYNSTKTTRSQISGVGNGTYHESTSSSISGRTPTFCKRSISSNRSVVTQASSNPTISERNKSLKRKNYNISPIPMAPLIPDELPNIHRDQRNIFVGISKDYLDHGDQTVICEICKAKLWKDESLLGRTNQLGKSFFLCCGYGKVQLPELSQPQESYKQLFSNSDEKSKYFLKNIRRLNSMFSFTSMGGKVDQSINNGKGPFVFRLSGQNYHTIGTLLPKPGDKPKFSQLYIYDTENEVSNRQSYFRSKSSSQVLDFELIEQVKAMLDSCNPFVKSYRMARDCISNDPQTNLRLRIIGKRDKDGRTYNLPTASEVAVLIVGDISNLIDHRDIVVTSHSGTLKRISELHVSYLPLHYPLLFPNGDDGYMVDIPHRKLNELDDDPKKKCTMREFFSYRIQDRTDNFSLILNSRRLYQQFLVDAYTMIESERLGYIRNKQSNLRSEHVENLQAAKNEGNTDLKNIGQRVILPSSFTGGPRFMMQNFLDAMALCKWYGYPDLFITITCNPNWPEIRRCLEDTTIAPNDRPDILCRLFKMKLESLIKDLKEKSIFGKVQAVVYTIEFQKRGLPHAHICLFMHPQYKLPTPDHIDRFISAEIPDENEDPELYTLVREFMIHGPCGAHNKKAPCMVNGECSKNFPKKFRESTSTDPDGFPLYRRRRGGPTFLKSGAEIDTRYVVPYNKLLLKKYQAHINVEWCNQGNAIKYLFKYINKGPDRTTLALDTTEDGSQTVKNVNEIDAYYDCRYISACEAAWRIYSYEVHYRYPSVTRLPFHLPGHQQVVFDGDDDIDDVLNKPSVSSSMFTSWMKCNEIYPQARELNYVQFPTKFVWKSNERCWKPRKQGISVGRIHAVSPALGEAYFLRILLNKVKGPTSFEDIKTVDGVQHPTFRDACYSLGLLDDDTEYIQAIQEASHYGTGHFLRTLFATMLFCNTLSRPEHVWEQSWLTLSDGLLYQLQKNSNTQGSSVQEDQLKNLTLVEIEKILLRNNSTLHKFSSMPYPDKASALLVKNALISEERSYDRDALNDEFENLLVKLTEEQRSIFDEITSAVDADNGGVFFVYGYGGTGKTFLWNTLSAYIRSKGQIVLNVASSGIASLLLPGGRTAHSRFRIPINITEDSICQVKPKSDAANLFKETSLIIWDEAPMTNKHCFEALDRSMKDILEHEKEPSNQRYFGGKVIVFGGDFRQCLPVIQGGTDEDIVNSSLTSSYLWSSCRVLKLTKNMRLTQGNKSSDVQSIKLFAEWLLQLGEGRLGGQNDGRAIITIPDDLLIQDSADPLQDLIEFVYPSILQNFNDPTYWKERAILAPTNEVVHDINDRLLSVFPGEEKEYFSSDSLCQTEHVQDTVNPNVYSPDFLNGLELSGLPPHRLVLKKGVPVMLLRNFDQKNGLCNGTRLQIVSLGKHVIEAEIISGSNTGFRTLLPRISMSPSDKTIPFKFQRRQFPITVCFGMTVNKSQGQSLSKVGLYLKNPCFSHGQLYVALSRVTSRAGLKVLILDEDGKVTNKTSNVVYKSVFSTLLIVRRCLVDDMFRVHSRSPDTMDSTVNTTPTQVSITRSTLRYLLCWVAFHQLLVIDQLWLQILEATTVLSREAFFVTGCPLHRRFMLLKLEISELEKKMMAEIKKPDRALYSLLPIGLSYLGHERAAVKLNIREHFQVY</sequence>
<dbReference type="Proteomes" id="UP001408789">
    <property type="component" value="Unassembled WGS sequence"/>
</dbReference>
<dbReference type="GO" id="GO:0006281">
    <property type="term" value="P:DNA repair"/>
    <property type="evidence" value="ECO:0007669"/>
    <property type="project" value="UniProtKB-KW"/>
</dbReference>
<dbReference type="Gene3D" id="3.40.50.300">
    <property type="entry name" value="P-loop containing nucleotide triphosphate hydrolases"/>
    <property type="match status" value="1"/>
</dbReference>
<keyword evidence="6" id="KW-0234">DNA repair</keyword>
<keyword evidence="6" id="KW-0233">DNA recombination</keyword>
<keyword evidence="6" id="KW-0067">ATP-binding</keyword>
<reference evidence="13 14" key="1">
    <citation type="submission" date="2024-04" db="EMBL/GenBank/DDBJ databases">
        <title>The reference genome of an endangered Asteraceae, Deinandra increscens subsp. villosa, native to the Central Coast of California.</title>
        <authorList>
            <person name="Guilliams M."/>
            <person name="Hasenstab-Lehman K."/>
            <person name="Meyer R."/>
            <person name="Mcevoy S."/>
        </authorList>
    </citation>
    <scope>NUCLEOTIDE SEQUENCE [LARGE SCALE GENOMIC DNA]</scope>
    <source>
        <tissue evidence="13">Leaf</tissue>
    </source>
</reference>
<dbReference type="SUPFAM" id="SSF52540">
    <property type="entry name" value="P-loop containing nucleoside triphosphate hydrolases"/>
    <property type="match status" value="2"/>
</dbReference>
<dbReference type="InterPro" id="IPR025476">
    <property type="entry name" value="Helitron_helicase-like"/>
</dbReference>
<evidence type="ECO:0000259" key="10">
    <source>
        <dbReference type="Pfam" id="PF08646"/>
    </source>
</evidence>
<dbReference type="PANTHER" id="PTHR10492">
    <property type="match status" value="1"/>
</dbReference>
<keyword evidence="14" id="KW-1185">Reference proteome</keyword>
<comment type="similarity">
    <text evidence="6">Belongs to the helicase family.</text>
</comment>
<evidence type="ECO:0000256" key="5">
    <source>
        <dbReference type="ARBA" id="ARBA00023125"/>
    </source>
</evidence>
<dbReference type="Pfam" id="PF02721">
    <property type="entry name" value="DUF223"/>
    <property type="match status" value="1"/>
</dbReference>
<evidence type="ECO:0000256" key="2">
    <source>
        <dbReference type="ARBA" id="ARBA00022723"/>
    </source>
</evidence>
<dbReference type="Gene3D" id="2.40.50.140">
    <property type="entry name" value="Nucleic acid-binding proteins"/>
    <property type="match status" value="3"/>
</dbReference>
<keyword evidence="5" id="KW-0238">DNA-binding</keyword>
<dbReference type="GO" id="GO:0005524">
    <property type="term" value="F:ATP binding"/>
    <property type="evidence" value="ECO:0007669"/>
    <property type="project" value="UniProtKB-KW"/>
</dbReference>
<dbReference type="Pfam" id="PF05970">
    <property type="entry name" value="PIF1"/>
    <property type="match status" value="1"/>
</dbReference>
<proteinExistence type="inferred from homology"/>
<comment type="similarity">
    <text evidence="1">Belongs to the replication factor A protein 1 family.</text>
</comment>
<dbReference type="Pfam" id="PF14214">
    <property type="entry name" value="Helitron_like_N"/>
    <property type="match status" value="1"/>
</dbReference>
<feature type="region of interest" description="Disordered" evidence="7">
    <location>
        <begin position="699"/>
        <end position="734"/>
    </location>
</feature>
<dbReference type="InterPro" id="IPR047192">
    <property type="entry name" value="Euk_RPA1_DBD_C"/>
</dbReference>
<dbReference type="GO" id="GO:0000723">
    <property type="term" value="P:telomere maintenance"/>
    <property type="evidence" value="ECO:0007669"/>
    <property type="project" value="InterPro"/>
</dbReference>
<dbReference type="CDD" id="cd04476">
    <property type="entry name" value="RPA1_DBD_C"/>
    <property type="match status" value="1"/>
</dbReference>
<keyword evidence="6" id="KW-0547">Nucleotide-binding</keyword>
<organism evidence="13 14">
    <name type="scientific">Deinandra increscens subsp. villosa</name>
    <dbReference type="NCBI Taxonomy" id="3103831"/>
    <lineage>
        <taxon>Eukaryota</taxon>
        <taxon>Viridiplantae</taxon>
        <taxon>Streptophyta</taxon>
        <taxon>Embryophyta</taxon>
        <taxon>Tracheophyta</taxon>
        <taxon>Spermatophyta</taxon>
        <taxon>Magnoliopsida</taxon>
        <taxon>eudicotyledons</taxon>
        <taxon>Gunneridae</taxon>
        <taxon>Pentapetalae</taxon>
        <taxon>asterids</taxon>
        <taxon>campanulids</taxon>
        <taxon>Asterales</taxon>
        <taxon>Asteraceae</taxon>
        <taxon>Asteroideae</taxon>
        <taxon>Heliantheae alliance</taxon>
        <taxon>Madieae</taxon>
        <taxon>Madiinae</taxon>
        <taxon>Deinandra</taxon>
    </lineage>
</organism>
<dbReference type="EC" id="5.6.2.3" evidence="6"/>
<feature type="compositionally biased region" description="Low complexity" evidence="7">
    <location>
        <begin position="491"/>
        <end position="503"/>
    </location>
</feature>
<keyword evidence="2" id="KW-0479">Metal-binding</keyword>
<evidence type="ECO:0000256" key="7">
    <source>
        <dbReference type="SAM" id="MobiDB-lite"/>
    </source>
</evidence>
<comment type="caution">
    <text evidence="13">The sequence shown here is derived from an EMBL/GenBank/DDBJ whole genome shotgun (WGS) entry which is preliminary data.</text>
</comment>
<feature type="domain" description="Replication protein A 70 kDa DNA-binding subunit B/D first OB fold" evidence="8">
    <location>
        <begin position="36"/>
        <end position="126"/>
    </location>
</feature>
<feature type="domain" description="Replication factor A C-terminal" evidence="10">
    <location>
        <begin position="281"/>
        <end position="420"/>
    </location>
</feature>
<feature type="domain" description="Helitron helicase-like" evidence="11">
    <location>
        <begin position="1093"/>
        <end position="1273"/>
    </location>
</feature>
<protein>
    <recommendedName>
        <fullName evidence="6">ATP-dependent DNA helicase</fullName>
        <ecNumber evidence="6">5.6.2.3</ecNumber>
    </recommendedName>
</protein>
<dbReference type="InterPro" id="IPR013955">
    <property type="entry name" value="Rep_factor-A_C"/>
</dbReference>
<evidence type="ECO:0000259" key="12">
    <source>
        <dbReference type="Pfam" id="PF21530"/>
    </source>
</evidence>
<dbReference type="GO" id="GO:0016787">
    <property type="term" value="F:hydrolase activity"/>
    <property type="evidence" value="ECO:0007669"/>
    <property type="project" value="UniProtKB-KW"/>
</dbReference>
<evidence type="ECO:0000259" key="11">
    <source>
        <dbReference type="Pfam" id="PF14214"/>
    </source>
</evidence>
<keyword evidence="3" id="KW-0863">Zinc-finger</keyword>
<feature type="domain" description="DNA helicase Pif1-like 2B" evidence="12">
    <location>
        <begin position="2053"/>
        <end position="2099"/>
    </location>
</feature>
<dbReference type="InterPro" id="IPR049163">
    <property type="entry name" value="Pif1-like_2B_dom"/>
</dbReference>
<keyword evidence="6" id="KW-0378">Hydrolase</keyword>
<dbReference type="GO" id="GO:0003677">
    <property type="term" value="F:DNA binding"/>
    <property type="evidence" value="ECO:0007669"/>
    <property type="project" value="UniProtKB-KW"/>
</dbReference>
<dbReference type="GO" id="GO:0043139">
    <property type="term" value="F:5'-3' DNA helicase activity"/>
    <property type="evidence" value="ECO:0007669"/>
    <property type="project" value="UniProtKB-EC"/>
</dbReference>
<dbReference type="Pfam" id="PF08646">
    <property type="entry name" value="Rep_fac-A_C"/>
    <property type="match status" value="1"/>
</dbReference>
<comment type="cofactor">
    <cofactor evidence="6">
        <name>Mg(2+)</name>
        <dbReference type="ChEBI" id="CHEBI:18420"/>
    </cofactor>
</comment>
<evidence type="ECO:0000256" key="4">
    <source>
        <dbReference type="ARBA" id="ARBA00022833"/>
    </source>
</evidence>
<dbReference type="GO" id="GO:0008270">
    <property type="term" value="F:zinc ion binding"/>
    <property type="evidence" value="ECO:0007669"/>
    <property type="project" value="UniProtKB-KW"/>
</dbReference>
<feature type="region of interest" description="Disordered" evidence="7">
    <location>
        <begin position="489"/>
        <end position="508"/>
    </location>
</feature>
<dbReference type="InterPro" id="IPR027417">
    <property type="entry name" value="P-loop_NTPase"/>
</dbReference>
<dbReference type="GO" id="GO:0006310">
    <property type="term" value="P:DNA recombination"/>
    <property type="evidence" value="ECO:0007669"/>
    <property type="project" value="UniProtKB-KW"/>
</dbReference>
<dbReference type="FunFam" id="3.40.50.300:FF:002884">
    <property type="entry name" value="ATP-dependent DNA helicase"/>
    <property type="match status" value="1"/>
</dbReference>
<dbReference type="InterPro" id="IPR003871">
    <property type="entry name" value="RFA1B/D_OB_1st"/>
</dbReference>
<keyword evidence="6" id="KW-0227">DNA damage</keyword>
<keyword evidence="6" id="KW-0347">Helicase</keyword>
<evidence type="ECO:0000256" key="1">
    <source>
        <dbReference type="ARBA" id="ARBA00005690"/>
    </source>
</evidence>
<dbReference type="Pfam" id="PF21530">
    <property type="entry name" value="Pif1_2B_dom"/>
    <property type="match status" value="1"/>
</dbReference>
<dbReference type="InterPro" id="IPR010285">
    <property type="entry name" value="DNA_helicase_pif1-like_DEAD"/>
</dbReference>
<keyword evidence="4" id="KW-0862">Zinc</keyword>
<evidence type="ECO:0000259" key="9">
    <source>
        <dbReference type="Pfam" id="PF05970"/>
    </source>
</evidence>
<evidence type="ECO:0000259" key="8">
    <source>
        <dbReference type="Pfam" id="PF02721"/>
    </source>
</evidence>
<evidence type="ECO:0000313" key="13">
    <source>
        <dbReference type="EMBL" id="KAK9074699.1"/>
    </source>
</evidence>
<feature type="domain" description="DNA helicase Pif1-like DEAD-box helicase" evidence="9">
    <location>
        <begin position="1733"/>
        <end position="1955"/>
    </location>
</feature>
<evidence type="ECO:0000256" key="6">
    <source>
        <dbReference type="RuleBase" id="RU363044"/>
    </source>
</evidence>
<dbReference type="EMBL" id="JBCNJP010000007">
    <property type="protein sequence ID" value="KAK9074699.1"/>
    <property type="molecule type" value="Genomic_DNA"/>
</dbReference>
<comment type="catalytic activity">
    <reaction evidence="6">
        <text>ATP + H2O = ADP + phosphate + H(+)</text>
        <dbReference type="Rhea" id="RHEA:13065"/>
        <dbReference type="ChEBI" id="CHEBI:15377"/>
        <dbReference type="ChEBI" id="CHEBI:15378"/>
        <dbReference type="ChEBI" id="CHEBI:30616"/>
        <dbReference type="ChEBI" id="CHEBI:43474"/>
        <dbReference type="ChEBI" id="CHEBI:456216"/>
        <dbReference type="EC" id="5.6.2.3"/>
    </reaction>
</comment>
<dbReference type="CDD" id="cd18809">
    <property type="entry name" value="SF1_C_RecD"/>
    <property type="match status" value="1"/>
</dbReference>
<gene>
    <name evidence="13" type="ORF">SSX86_003017</name>
</gene>
<evidence type="ECO:0000313" key="14">
    <source>
        <dbReference type="Proteomes" id="UP001408789"/>
    </source>
</evidence>
<accession>A0AAP0H6E0</accession>